<sequence>MSAAPPGASATTAVAAVASASAPTLPAAASSPSSSSATSPSAAAPLFASAVSMAQSMPALPAAAALAPAQSVRRNKDLHAKFPEIPESELLIDDYICALSRGPVPIQGRLYLTHRRLCFYSAILGTVHRVVLYFEDVENLKRRVTVGFIPNAIEVVSGPSSFIFQSFLSRDAAFDKMDILWKQALAASPEHPPHTGAIVDEVNVDDIIVPPAIAKGVVEGDADGMPLALPQPVPNASDSSLEFAEANASGSLLARRDSSALALGSGADAEPCAHEWHREQGSVMLLEDTFGISVEAMWALLFGNQGEGPDDFENPHLFSNQRFSVASDDTIRASEHRGFMEWFMTSRRGLLAFQQTPWTQPRRSSQSQPNDGSQHRATSSTSSSIGDPGSITGTVEASDSAASVGGRSSIASNLNGAQSSSSANGRSSSGSEGSTGTLPRSRRRGSDKLSLARKHLHIESPCFCDIRPGYTRTVMYDMPLGIYTAKNVLYDTVRARDGDNSVCVRTVSTSAGVPFAGAYQNILSCCILALPSESPDFPRCRVVISYQVEFDPKTQWMVRTTVSQAIKSRITEYYSDLGLVLQDYTAKKLELAQAGIGLPDDAARQAEASSAMYGQSAAAGASSQADREGFDDSRGDHLPSHSSQPERTADRSQTHGRRASAQHRRRRSTDTHAPGSSSSSRGDTGLTLRSLLKDPNVTTAIHVISVLVLCCVLVVFACCVLLLVQELSVLARRIESLGVIVADLRRIQMQMAVAPQAAAAGAPAAGAAESAAEAASTAVAATSKIAAATIASGVATAAMLAAAASATFAPKPAVALAQDPAPSPARPGQARASNGRPTHAEL</sequence>
<keyword evidence="10" id="KW-1185">Reference proteome</keyword>
<feature type="compositionally biased region" description="Polar residues" evidence="6">
    <location>
        <begin position="355"/>
        <end position="377"/>
    </location>
</feature>
<evidence type="ECO:0000256" key="6">
    <source>
        <dbReference type="SAM" id="MobiDB-lite"/>
    </source>
</evidence>
<dbReference type="EMBL" id="JADGIZ020000013">
    <property type="protein sequence ID" value="KAL2916938.1"/>
    <property type="molecule type" value="Genomic_DNA"/>
</dbReference>
<evidence type="ECO:0000313" key="9">
    <source>
        <dbReference type="EMBL" id="KAL2916938.1"/>
    </source>
</evidence>
<proteinExistence type="inferred from homology"/>
<dbReference type="PROSITE" id="PS51778">
    <property type="entry name" value="VAST"/>
    <property type="match status" value="1"/>
</dbReference>
<reference evidence="9 10" key="1">
    <citation type="submission" date="2023-09" db="EMBL/GenBank/DDBJ databases">
        <title>Pangenome analysis of Batrachochytrium dendrobatidis and related Chytrids.</title>
        <authorList>
            <person name="Yacoub M.N."/>
            <person name="Stajich J.E."/>
            <person name="James T.Y."/>
        </authorList>
    </citation>
    <scope>NUCLEOTIDE SEQUENCE [LARGE SCALE GENOMIC DNA]</scope>
    <source>
        <strain evidence="9 10">JEL0888</strain>
    </source>
</reference>
<evidence type="ECO:0000256" key="1">
    <source>
        <dbReference type="ARBA" id="ARBA00004167"/>
    </source>
</evidence>
<dbReference type="PANTHER" id="PTHR23319:SF4">
    <property type="entry name" value="GRAM DOMAIN CONTAINING 1B, ISOFORM E"/>
    <property type="match status" value="1"/>
</dbReference>
<feature type="region of interest" description="Disordered" evidence="6">
    <location>
        <begin position="815"/>
        <end position="842"/>
    </location>
</feature>
<feature type="region of interest" description="Disordered" evidence="6">
    <location>
        <begin position="614"/>
        <end position="687"/>
    </location>
</feature>
<feature type="compositionally biased region" description="Basic residues" evidence="6">
    <location>
        <begin position="654"/>
        <end position="667"/>
    </location>
</feature>
<name>A0ABR4NBP9_9FUNG</name>
<evidence type="ECO:0000256" key="4">
    <source>
        <dbReference type="ARBA" id="ARBA00022989"/>
    </source>
</evidence>
<dbReference type="SMART" id="SM00568">
    <property type="entry name" value="GRAM"/>
    <property type="match status" value="1"/>
</dbReference>
<dbReference type="InterPro" id="IPR031968">
    <property type="entry name" value="VASt"/>
</dbReference>
<feature type="compositionally biased region" description="Basic and acidic residues" evidence="6">
    <location>
        <begin position="625"/>
        <end position="639"/>
    </location>
</feature>
<evidence type="ECO:0000256" key="5">
    <source>
        <dbReference type="ARBA" id="ARBA00023136"/>
    </source>
</evidence>
<accession>A0ABR4NBP9</accession>
<feature type="transmembrane region" description="Helical" evidence="7">
    <location>
        <begin position="700"/>
        <end position="724"/>
    </location>
</feature>
<dbReference type="Gene3D" id="2.30.29.30">
    <property type="entry name" value="Pleckstrin-homology domain (PH domain)/Phosphotyrosine-binding domain (PTB)"/>
    <property type="match status" value="1"/>
</dbReference>
<comment type="similarity">
    <text evidence="2">Belongs to the YSP2 family.</text>
</comment>
<dbReference type="Proteomes" id="UP001527925">
    <property type="component" value="Unassembled WGS sequence"/>
</dbReference>
<comment type="caution">
    <text evidence="9">The sequence shown here is derived from an EMBL/GenBank/DDBJ whole genome shotgun (WGS) entry which is preliminary data.</text>
</comment>
<dbReference type="InterPro" id="IPR011993">
    <property type="entry name" value="PH-like_dom_sf"/>
</dbReference>
<keyword evidence="5 7" id="KW-0472">Membrane</keyword>
<comment type="subcellular location">
    <subcellularLocation>
        <location evidence="1">Membrane</location>
        <topology evidence="1">Single-pass membrane protein</topology>
    </subcellularLocation>
</comment>
<gene>
    <name evidence="9" type="ORF">HK105_203370</name>
</gene>
<feature type="domain" description="VASt" evidence="8">
    <location>
        <begin position="401"/>
        <end position="589"/>
    </location>
</feature>
<feature type="compositionally biased region" description="Low complexity" evidence="6">
    <location>
        <begin position="614"/>
        <end position="624"/>
    </location>
</feature>
<feature type="compositionally biased region" description="Low complexity" evidence="6">
    <location>
        <begin position="411"/>
        <end position="436"/>
    </location>
</feature>
<dbReference type="Pfam" id="PF02893">
    <property type="entry name" value="GRAM"/>
    <property type="match status" value="1"/>
</dbReference>
<evidence type="ECO:0000256" key="7">
    <source>
        <dbReference type="SAM" id="Phobius"/>
    </source>
</evidence>
<keyword evidence="3 7" id="KW-0812">Transmembrane</keyword>
<dbReference type="InterPro" id="IPR051482">
    <property type="entry name" value="Cholesterol_transport"/>
</dbReference>
<evidence type="ECO:0000313" key="10">
    <source>
        <dbReference type="Proteomes" id="UP001527925"/>
    </source>
</evidence>
<dbReference type="PANTHER" id="PTHR23319">
    <property type="entry name" value="GRAM DOMAIN CONTAINING 1B, ISOFORM E"/>
    <property type="match status" value="1"/>
</dbReference>
<protein>
    <recommendedName>
        <fullName evidence="8">VASt domain-containing protein</fullName>
    </recommendedName>
</protein>
<dbReference type="CDD" id="cd13220">
    <property type="entry name" value="PH-GRAM_GRAMDC"/>
    <property type="match status" value="1"/>
</dbReference>
<feature type="region of interest" description="Disordered" evidence="6">
    <location>
        <begin position="355"/>
        <end position="448"/>
    </location>
</feature>
<evidence type="ECO:0000256" key="3">
    <source>
        <dbReference type="ARBA" id="ARBA00022692"/>
    </source>
</evidence>
<organism evidence="9 10">
    <name type="scientific">Polyrhizophydium stewartii</name>
    <dbReference type="NCBI Taxonomy" id="2732419"/>
    <lineage>
        <taxon>Eukaryota</taxon>
        <taxon>Fungi</taxon>
        <taxon>Fungi incertae sedis</taxon>
        <taxon>Chytridiomycota</taxon>
        <taxon>Chytridiomycota incertae sedis</taxon>
        <taxon>Chytridiomycetes</taxon>
        <taxon>Rhizophydiales</taxon>
        <taxon>Rhizophydiales incertae sedis</taxon>
        <taxon>Polyrhizophydium</taxon>
    </lineage>
</organism>
<keyword evidence="4 7" id="KW-1133">Transmembrane helix</keyword>
<feature type="compositionally biased region" description="Low complexity" evidence="6">
    <location>
        <begin position="378"/>
        <end position="394"/>
    </location>
</feature>
<evidence type="ECO:0000256" key="2">
    <source>
        <dbReference type="ARBA" id="ARBA00006582"/>
    </source>
</evidence>
<evidence type="ECO:0000259" key="8">
    <source>
        <dbReference type="PROSITE" id="PS51778"/>
    </source>
</evidence>
<dbReference type="InterPro" id="IPR004182">
    <property type="entry name" value="GRAM"/>
</dbReference>